<evidence type="ECO:0000313" key="5">
    <source>
        <dbReference type="EMBL" id="EKE87547.1"/>
    </source>
</evidence>
<dbReference type="PATRIC" id="fig|740709.3.peg.119"/>
<dbReference type="SUPFAM" id="SSF52540">
    <property type="entry name" value="P-loop containing nucleoside triphosphate hydrolases"/>
    <property type="match status" value="1"/>
</dbReference>
<keyword evidence="2" id="KW-0547">Nucleotide-binding</keyword>
<dbReference type="Gene3D" id="3.40.50.300">
    <property type="entry name" value="P-loop containing nucleotide triphosphate hydrolases"/>
    <property type="match status" value="1"/>
</dbReference>
<keyword evidence="1" id="KW-0813">Transport</keyword>
<reference evidence="5 6" key="1">
    <citation type="journal article" date="2012" name="J. Bacteriol.">
        <title>Genome Sequence of Idiomarina xiamenensis Type Strain 10-D-4.</title>
        <authorList>
            <person name="Lai Q."/>
            <person name="Wang L."/>
            <person name="Wang W."/>
            <person name="Shao Z."/>
        </authorList>
    </citation>
    <scope>NUCLEOTIDE SEQUENCE [LARGE SCALE GENOMIC DNA]</scope>
    <source>
        <strain evidence="5 6">10-D-4</strain>
    </source>
</reference>
<dbReference type="PROSITE" id="PS00211">
    <property type="entry name" value="ABC_TRANSPORTER_1"/>
    <property type="match status" value="1"/>
</dbReference>
<dbReference type="InterPro" id="IPR003439">
    <property type="entry name" value="ABC_transporter-like_ATP-bd"/>
</dbReference>
<dbReference type="InterPro" id="IPR003593">
    <property type="entry name" value="AAA+_ATPase"/>
</dbReference>
<dbReference type="EMBL" id="AMRG01000001">
    <property type="protein sequence ID" value="EKE87547.1"/>
    <property type="molecule type" value="Genomic_DNA"/>
</dbReference>
<dbReference type="GO" id="GO:0005524">
    <property type="term" value="F:ATP binding"/>
    <property type="evidence" value="ECO:0007669"/>
    <property type="project" value="UniProtKB-KW"/>
</dbReference>
<dbReference type="AlphaFoldDB" id="K2KLW4"/>
<feature type="domain" description="ABC transporter" evidence="4">
    <location>
        <begin position="8"/>
        <end position="233"/>
    </location>
</feature>
<dbReference type="PANTHER" id="PTHR42711">
    <property type="entry name" value="ABC TRANSPORTER ATP-BINDING PROTEIN"/>
    <property type="match status" value="1"/>
</dbReference>
<evidence type="ECO:0000313" key="6">
    <source>
        <dbReference type="Proteomes" id="UP000014115"/>
    </source>
</evidence>
<organism evidence="5 6">
    <name type="scientific">Idiomarina xiamenensis 10-D-4</name>
    <dbReference type="NCBI Taxonomy" id="740709"/>
    <lineage>
        <taxon>Bacteria</taxon>
        <taxon>Pseudomonadati</taxon>
        <taxon>Pseudomonadota</taxon>
        <taxon>Gammaproteobacteria</taxon>
        <taxon>Alteromonadales</taxon>
        <taxon>Idiomarinaceae</taxon>
        <taxon>Idiomarina</taxon>
    </lineage>
</organism>
<dbReference type="InterPro" id="IPR027417">
    <property type="entry name" value="P-loop_NTPase"/>
</dbReference>
<evidence type="ECO:0000256" key="1">
    <source>
        <dbReference type="ARBA" id="ARBA00022448"/>
    </source>
</evidence>
<dbReference type="PROSITE" id="PS50893">
    <property type="entry name" value="ABC_TRANSPORTER_2"/>
    <property type="match status" value="1"/>
</dbReference>
<gene>
    <name evidence="5" type="ORF">A10D4_00595</name>
</gene>
<name>K2KLW4_9GAMM</name>
<sequence length="245" mass="27230">MQNNKELITVSSISKSYDDKYALHDVSLTVDSGQTVALIGPNGAGKTTFIETILNLKKPEQGAVSVFGIDILKHRKKHLPRVGAHLQEVRLFPKVSARDFLHFFQQLYQKTADVNEIIEALELTEFVDKKIGQLSGGMRQRVSLALALVNDPDLVLLDEPTVGLDPIARQEFWRLIQKLQASGKTILFTTHYMEEATTLADRVVMLHQGRVVFNGAPHDVISKAEEIGGNLDQAYSHYVQAANGQ</sequence>
<proteinExistence type="predicted"/>
<keyword evidence="6" id="KW-1185">Reference proteome</keyword>
<dbReference type="InterPro" id="IPR050763">
    <property type="entry name" value="ABC_transporter_ATP-binding"/>
</dbReference>
<dbReference type="GO" id="GO:0016887">
    <property type="term" value="F:ATP hydrolysis activity"/>
    <property type="evidence" value="ECO:0007669"/>
    <property type="project" value="InterPro"/>
</dbReference>
<evidence type="ECO:0000256" key="3">
    <source>
        <dbReference type="ARBA" id="ARBA00022840"/>
    </source>
</evidence>
<dbReference type="PANTHER" id="PTHR42711:SF17">
    <property type="entry name" value="ABC TRANSPORTER ATP-BINDING PROTEIN"/>
    <property type="match status" value="1"/>
</dbReference>
<evidence type="ECO:0000259" key="4">
    <source>
        <dbReference type="PROSITE" id="PS50893"/>
    </source>
</evidence>
<evidence type="ECO:0000256" key="2">
    <source>
        <dbReference type="ARBA" id="ARBA00022741"/>
    </source>
</evidence>
<accession>K2KLW4</accession>
<dbReference type="SMART" id="SM00382">
    <property type="entry name" value="AAA"/>
    <property type="match status" value="1"/>
</dbReference>
<dbReference type="CDD" id="cd03230">
    <property type="entry name" value="ABC_DR_subfamily_A"/>
    <property type="match status" value="1"/>
</dbReference>
<dbReference type="Pfam" id="PF00005">
    <property type="entry name" value="ABC_tran"/>
    <property type="match status" value="1"/>
</dbReference>
<dbReference type="STRING" id="740709.A10D4_00595"/>
<keyword evidence="3" id="KW-0067">ATP-binding</keyword>
<dbReference type="InterPro" id="IPR017871">
    <property type="entry name" value="ABC_transporter-like_CS"/>
</dbReference>
<dbReference type="eggNOG" id="COG1131">
    <property type="taxonomic scope" value="Bacteria"/>
</dbReference>
<protein>
    <submittedName>
        <fullName evidence="5">ABC transporter</fullName>
    </submittedName>
</protein>
<comment type="caution">
    <text evidence="5">The sequence shown here is derived from an EMBL/GenBank/DDBJ whole genome shotgun (WGS) entry which is preliminary data.</text>
</comment>
<dbReference type="Proteomes" id="UP000014115">
    <property type="component" value="Unassembled WGS sequence"/>
</dbReference>